<evidence type="ECO:0000313" key="2">
    <source>
        <dbReference type="Proteomes" id="UP000218231"/>
    </source>
</evidence>
<gene>
    <name evidence="1" type="ORF">WR25_22700</name>
</gene>
<dbReference type="Proteomes" id="UP000218231">
    <property type="component" value="Unassembled WGS sequence"/>
</dbReference>
<dbReference type="AlphaFoldDB" id="A0A2A2M0V0"/>
<reference evidence="1 2" key="1">
    <citation type="journal article" date="2017" name="Curr. Biol.">
        <title>Genome architecture and evolution of a unichromosomal asexual nematode.</title>
        <authorList>
            <person name="Fradin H."/>
            <person name="Zegar C."/>
            <person name="Gutwein M."/>
            <person name="Lucas J."/>
            <person name="Kovtun M."/>
            <person name="Corcoran D."/>
            <person name="Baugh L.R."/>
            <person name="Kiontke K."/>
            <person name="Gunsalus K."/>
            <person name="Fitch D.H."/>
            <person name="Piano F."/>
        </authorList>
    </citation>
    <scope>NUCLEOTIDE SEQUENCE [LARGE SCALE GENOMIC DNA]</scope>
    <source>
        <strain evidence="1">PF1309</strain>
    </source>
</reference>
<accession>A0A2A2M0V0</accession>
<evidence type="ECO:0000313" key="1">
    <source>
        <dbReference type="EMBL" id="PAV92039.1"/>
    </source>
</evidence>
<proteinExistence type="predicted"/>
<dbReference type="EMBL" id="LIAE01006274">
    <property type="protein sequence ID" value="PAV92039.1"/>
    <property type="molecule type" value="Genomic_DNA"/>
</dbReference>
<name>A0A2A2M0V0_9BILA</name>
<comment type="caution">
    <text evidence="1">The sequence shown here is derived from an EMBL/GenBank/DDBJ whole genome shotgun (WGS) entry which is preliminary data.</text>
</comment>
<protein>
    <submittedName>
        <fullName evidence="1">Uncharacterized protein</fullName>
    </submittedName>
</protein>
<sequence length="79" mass="8992">MGAEMDRENDESSEEGVVLEVDAVNEEQTEVAGEQDEARQAETNTDTTYKKKIHNHDGYPLEEQNSVVYQRLALQHKNV</sequence>
<organism evidence="1 2">
    <name type="scientific">Diploscapter pachys</name>
    <dbReference type="NCBI Taxonomy" id="2018661"/>
    <lineage>
        <taxon>Eukaryota</taxon>
        <taxon>Metazoa</taxon>
        <taxon>Ecdysozoa</taxon>
        <taxon>Nematoda</taxon>
        <taxon>Chromadorea</taxon>
        <taxon>Rhabditida</taxon>
        <taxon>Rhabditina</taxon>
        <taxon>Rhabditomorpha</taxon>
        <taxon>Rhabditoidea</taxon>
        <taxon>Rhabditidae</taxon>
        <taxon>Diploscapter</taxon>
    </lineage>
</organism>
<keyword evidence="2" id="KW-1185">Reference proteome</keyword>